<evidence type="ECO:0000259" key="3">
    <source>
        <dbReference type="Pfam" id="PF13845"/>
    </source>
</evidence>
<evidence type="ECO:0000256" key="2">
    <source>
        <dbReference type="SAM" id="Phobius"/>
    </source>
</evidence>
<keyword evidence="2" id="KW-0472">Membrane</keyword>
<feature type="compositionally biased region" description="Pro residues" evidence="1">
    <location>
        <begin position="400"/>
        <end position="411"/>
    </location>
</feature>
<keyword evidence="2" id="KW-0812">Transmembrane</keyword>
<protein>
    <recommendedName>
        <fullName evidence="3">Septum formation-related domain-containing protein</fullName>
    </recommendedName>
</protein>
<feature type="region of interest" description="Disordered" evidence="1">
    <location>
        <begin position="109"/>
        <end position="132"/>
    </location>
</feature>
<reference evidence="4 5" key="1">
    <citation type="submission" date="2021-01" db="EMBL/GenBank/DDBJ databases">
        <title>Genomics of switchgrass bacterial isolates.</title>
        <authorList>
            <person name="Shade A."/>
        </authorList>
    </citation>
    <scope>NUCLEOTIDE SEQUENCE [LARGE SCALE GENOMIC DNA]</scope>
    <source>
        <strain evidence="4 5">PvP111</strain>
    </source>
</reference>
<comment type="caution">
    <text evidence="4">The sequence shown here is derived from an EMBL/GenBank/DDBJ whole genome shotgun (WGS) entry which is preliminary data.</text>
</comment>
<name>A0ABS2KXW5_9NOCA</name>
<feature type="transmembrane region" description="Helical" evidence="2">
    <location>
        <begin position="80"/>
        <end position="102"/>
    </location>
</feature>
<proteinExistence type="predicted"/>
<keyword evidence="5" id="KW-1185">Reference proteome</keyword>
<feature type="region of interest" description="Disordered" evidence="1">
    <location>
        <begin position="1"/>
        <end position="73"/>
    </location>
</feature>
<accession>A0ABS2KXW5</accession>
<evidence type="ECO:0000256" key="1">
    <source>
        <dbReference type="SAM" id="MobiDB-lite"/>
    </source>
</evidence>
<dbReference type="Pfam" id="PF13845">
    <property type="entry name" value="Septum_form"/>
    <property type="match status" value="1"/>
</dbReference>
<keyword evidence="2" id="KW-1133">Transmembrane helix</keyword>
<feature type="domain" description="Septum formation-related" evidence="3">
    <location>
        <begin position="130"/>
        <end position="357"/>
    </location>
</feature>
<evidence type="ECO:0000313" key="4">
    <source>
        <dbReference type="EMBL" id="MBM7416772.1"/>
    </source>
</evidence>
<dbReference type="EMBL" id="JAFBBK010000001">
    <property type="protein sequence ID" value="MBM7416772.1"/>
    <property type="molecule type" value="Genomic_DNA"/>
</dbReference>
<feature type="compositionally biased region" description="Low complexity" evidence="1">
    <location>
        <begin position="109"/>
        <end position="131"/>
    </location>
</feature>
<organism evidence="4 5">
    <name type="scientific">Rhodococcoides corynebacterioides</name>
    <dbReference type="NCBI Taxonomy" id="53972"/>
    <lineage>
        <taxon>Bacteria</taxon>
        <taxon>Bacillati</taxon>
        <taxon>Actinomycetota</taxon>
        <taxon>Actinomycetes</taxon>
        <taxon>Mycobacteriales</taxon>
        <taxon>Nocardiaceae</taxon>
        <taxon>Rhodococcoides</taxon>
    </lineage>
</organism>
<dbReference type="InterPro" id="IPR026004">
    <property type="entry name" value="Septum_form"/>
</dbReference>
<gene>
    <name evidence="4" type="ORF">JOE42_003505</name>
</gene>
<sequence>MSPKPEDPTPSPSGEDGPVVDDAPTSEIATPDASTSDTSTSGAVVPEASTADDPTADETDTATDEKSGPRTVQASNARRLLALVAIGAIGAAAVTIGVSGGFDRSEKLATPSTAGTVGTASTTSFGSSDAGDCLQWTPTDDPDTDRQDLAEVSCAEPHRFEVAETVDLGVYPVAEFATGSPYPDAARFASLRDEHCETAVQDYTGGRFDPTGKYSVGLMFPSQAGWAAGERAIRCGIQQTGATSALQVMTGSVADQDQSMVWETGSCVGVESGVPTDPIDCTAPHAFEVVSVVDLAAQFPGGLPSVEDQDRYLEPTCTAASDAYLGGPDALREKTLTLFWDNVDASSWLAGSKKVSCSIGKEVESGGFASIVGSAKGDITIDGAAPVPPPPVPDGRSLPIPLPGASPLPGA</sequence>
<feature type="compositionally biased region" description="Low complexity" evidence="1">
    <location>
        <begin position="29"/>
        <end position="53"/>
    </location>
</feature>
<evidence type="ECO:0000313" key="5">
    <source>
        <dbReference type="Proteomes" id="UP000703038"/>
    </source>
</evidence>
<feature type="region of interest" description="Disordered" evidence="1">
    <location>
        <begin position="383"/>
        <end position="411"/>
    </location>
</feature>
<dbReference type="Proteomes" id="UP000703038">
    <property type="component" value="Unassembled WGS sequence"/>
</dbReference>